<comment type="caution">
    <text evidence="1">The sequence shown here is derived from an EMBL/GenBank/DDBJ whole genome shotgun (WGS) entry which is preliminary data.</text>
</comment>
<proteinExistence type="predicted"/>
<dbReference type="AlphaFoldDB" id="A0A367L855"/>
<sequence length="136" mass="15320">AKVAPFFERGEDYAYNTNAFLQYLNNIKSFRLNSRSSPLYSNPPASPLRSSPNTLIIGRYVDSICLRYSVPGYYSNKYSLRPACRPPKSSIYFVNTIEDSDIDLELAGKPARDLVCVTRIRYYCNASSLIPPSSSL</sequence>
<dbReference type="EMBL" id="LKCN02000012">
    <property type="protein sequence ID" value="RCI10608.1"/>
    <property type="molecule type" value="Genomic_DNA"/>
</dbReference>
<reference evidence="1 2" key="1">
    <citation type="journal article" date="2015" name="BMC Genomics">
        <title>Insights from the genome of Ophiocordyceps polyrhachis-furcata to pathogenicity and host specificity in insect fungi.</title>
        <authorList>
            <person name="Wichadakul D."/>
            <person name="Kobmoo N."/>
            <person name="Ingsriswang S."/>
            <person name="Tangphatsornruang S."/>
            <person name="Chantasingh D."/>
            <person name="Luangsa-ard J.J."/>
            <person name="Eurwilaichitr L."/>
        </authorList>
    </citation>
    <scope>NUCLEOTIDE SEQUENCE [LARGE SCALE GENOMIC DNA]</scope>
    <source>
        <strain evidence="1 2">BCC 54312</strain>
    </source>
</reference>
<organism evidence="1 2">
    <name type="scientific">Ophiocordyceps polyrhachis-furcata BCC 54312</name>
    <dbReference type="NCBI Taxonomy" id="1330021"/>
    <lineage>
        <taxon>Eukaryota</taxon>
        <taxon>Fungi</taxon>
        <taxon>Dikarya</taxon>
        <taxon>Ascomycota</taxon>
        <taxon>Pezizomycotina</taxon>
        <taxon>Sordariomycetes</taxon>
        <taxon>Hypocreomycetidae</taxon>
        <taxon>Hypocreales</taxon>
        <taxon>Ophiocordycipitaceae</taxon>
        <taxon>Ophiocordyceps</taxon>
    </lineage>
</organism>
<gene>
    <name evidence="1" type="ORF">L249_4267</name>
</gene>
<keyword evidence="2" id="KW-1185">Reference proteome</keyword>
<protein>
    <submittedName>
        <fullName evidence="1">Uncharacterized protein</fullName>
    </submittedName>
</protein>
<feature type="non-terminal residue" evidence="1">
    <location>
        <position position="1"/>
    </location>
</feature>
<accession>A0A367L855</accession>
<name>A0A367L855_9HYPO</name>
<dbReference type="Proteomes" id="UP000253664">
    <property type="component" value="Unassembled WGS sequence"/>
</dbReference>
<evidence type="ECO:0000313" key="1">
    <source>
        <dbReference type="EMBL" id="RCI10608.1"/>
    </source>
</evidence>
<evidence type="ECO:0000313" key="2">
    <source>
        <dbReference type="Proteomes" id="UP000253664"/>
    </source>
</evidence>